<evidence type="ECO:0000256" key="3">
    <source>
        <dbReference type="ARBA" id="ARBA00022490"/>
    </source>
</evidence>
<evidence type="ECO:0000256" key="2">
    <source>
        <dbReference type="ARBA" id="ARBA00012862"/>
    </source>
</evidence>
<sequence length="155" mass="17726">MKKDGILNRNLINAIADMGHTDIMIIGDVGVPIKDEKQRIDLAISEDLPSVGKVLELIMDEMIYEKVIVAEEQKLYNPLHFKNVSELSKRCKVDTMSHEDLFSTYLSKAKYIVRTGGFEPWGNVVLVAGIDAWKWFQKEGVITPDYYEERASFEE</sequence>
<dbReference type="AlphaFoldDB" id="A0A366I6V1"/>
<name>A0A366I6V1_9FIRM</name>
<dbReference type="PANTHER" id="PTHR37831:SF1">
    <property type="entry name" value="D-RIBOSE PYRANASE"/>
    <property type="match status" value="1"/>
</dbReference>
<dbReference type="GO" id="GO:0016872">
    <property type="term" value="F:intramolecular lyase activity"/>
    <property type="evidence" value="ECO:0007669"/>
    <property type="project" value="InterPro"/>
</dbReference>
<dbReference type="RefSeq" id="WP_113920825.1">
    <property type="nucleotide sequence ID" value="NZ_CALNCS010000162.1"/>
</dbReference>
<dbReference type="Gene3D" id="3.40.1650.10">
    <property type="entry name" value="RbsD-like domain"/>
    <property type="match status" value="1"/>
</dbReference>
<comment type="catalytic activity">
    <reaction evidence="1">
        <text>beta-D-ribopyranose = beta-D-ribofuranose</text>
        <dbReference type="Rhea" id="RHEA:25432"/>
        <dbReference type="ChEBI" id="CHEBI:27476"/>
        <dbReference type="ChEBI" id="CHEBI:47002"/>
        <dbReference type="EC" id="5.4.99.62"/>
    </reaction>
</comment>
<gene>
    <name evidence="6" type="ORF">DES36_11050</name>
</gene>
<dbReference type="InterPro" id="IPR023064">
    <property type="entry name" value="D-ribose_pyranase"/>
</dbReference>
<proteinExistence type="predicted"/>
<evidence type="ECO:0000313" key="7">
    <source>
        <dbReference type="Proteomes" id="UP000253490"/>
    </source>
</evidence>
<dbReference type="GO" id="GO:0048029">
    <property type="term" value="F:monosaccharide binding"/>
    <property type="evidence" value="ECO:0007669"/>
    <property type="project" value="InterPro"/>
</dbReference>
<dbReference type="GO" id="GO:0019303">
    <property type="term" value="P:D-ribose catabolic process"/>
    <property type="evidence" value="ECO:0007669"/>
    <property type="project" value="TreeGrafter"/>
</dbReference>
<dbReference type="NCBIfam" id="NF008761">
    <property type="entry name" value="PRK11797.1"/>
    <property type="match status" value="1"/>
</dbReference>
<dbReference type="EMBL" id="QNRX01000010">
    <property type="protein sequence ID" value="RBP63307.1"/>
    <property type="molecule type" value="Genomic_DNA"/>
</dbReference>
<evidence type="ECO:0000256" key="5">
    <source>
        <dbReference type="ARBA" id="ARBA00023277"/>
    </source>
</evidence>
<keyword evidence="7" id="KW-1185">Reference proteome</keyword>
<keyword evidence="5" id="KW-0119">Carbohydrate metabolism</keyword>
<protein>
    <recommendedName>
        <fullName evidence="2">D-ribose pyranase</fullName>
        <ecNumber evidence="2">5.4.99.62</ecNumber>
    </recommendedName>
</protein>
<dbReference type="PANTHER" id="PTHR37831">
    <property type="entry name" value="D-RIBOSE PYRANASE"/>
    <property type="match status" value="1"/>
</dbReference>
<accession>A0A366I6V1</accession>
<keyword evidence="4" id="KW-0413">Isomerase</keyword>
<organism evidence="6 7">
    <name type="scientific">Alkalibaculum bacchi</name>
    <dbReference type="NCBI Taxonomy" id="645887"/>
    <lineage>
        <taxon>Bacteria</taxon>
        <taxon>Bacillati</taxon>
        <taxon>Bacillota</taxon>
        <taxon>Clostridia</taxon>
        <taxon>Eubacteriales</taxon>
        <taxon>Eubacteriaceae</taxon>
        <taxon>Alkalibaculum</taxon>
    </lineage>
</organism>
<reference evidence="6 7" key="1">
    <citation type="submission" date="2018-06" db="EMBL/GenBank/DDBJ databases">
        <title>Genomic Encyclopedia of Type Strains, Phase IV (KMG-IV): sequencing the most valuable type-strain genomes for metagenomic binning, comparative biology and taxonomic classification.</title>
        <authorList>
            <person name="Goeker M."/>
        </authorList>
    </citation>
    <scope>NUCLEOTIDE SEQUENCE [LARGE SCALE GENOMIC DNA]</scope>
    <source>
        <strain evidence="6 7">DSM 22112</strain>
    </source>
</reference>
<dbReference type="SUPFAM" id="SSF102546">
    <property type="entry name" value="RbsD-like"/>
    <property type="match status" value="1"/>
</dbReference>
<dbReference type="GO" id="GO:0062193">
    <property type="term" value="F:D-ribose pyranase activity"/>
    <property type="evidence" value="ECO:0007669"/>
    <property type="project" value="UniProtKB-EC"/>
</dbReference>
<dbReference type="InterPro" id="IPR023750">
    <property type="entry name" value="RbsD-like_sf"/>
</dbReference>
<comment type="caution">
    <text evidence="6">The sequence shown here is derived from an EMBL/GenBank/DDBJ whole genome shotgun (WGS) entry which is preliminary data.</text>
</comment>
<keyword evidence="3" id="KW-0963">Cytoplasm</keyword>
<dbReference type="Pfam" id="PF05025">
    <property type="entry name" value="RbsD_FucU"/>
    <property type="match status" value="1"/>
</dbReference>
<dbReference type="Proteomes" id="UP000253490">
    <property type="component" value="Unassembled WGS sequence"/>
</dbReference>
<dbReference type="OrthoDB" id="9805009at2"/>
<evidence type="ECO:0000313" key="6">
    <source>
        <dbReference type="EMBL" id="RBP63307.1"/>
    </source>
</evidence>
<dbReference type="InterPro" id="IPR007721">
    <property type="entry name" value="RbsD_FucU"/>
</dbReference>
<evidence type="ECO:0000256" key="1">
    <source>
        <dbReference type="ARBA" id="ARBA00000223"/>
    </source>
</evidence>
<dbReference type="GO" id="GO:0005829">
    <property type="term" value="C:cytosol"/>
    <property type="evidence" value="ECO:0007669"/>
    <property type="project" value="TreeGrafter"/>
</dbReference>
<evidence type="ECO:0000256" key="4">
    <source>
        <dbReference type="ARBA" id="ARBA00023235"/>
    </source>
</evidence>
<dbReference type="EC" id="5.4.99.62" evidence="2"/>